<proteinExistence type="predicted"/>
<feature type="transmembrane region" description="Helical" evidence="1">
    <location>
        <begin position="53"/>
        <end position="75"/>
    </location>
</feature>
<dbReference type="AlphaFoldDB" id="A0A1P8UKW7"/>
<evidence type="ECO:0000256" key="1">
    <source>
        <dbReference type="SAM" id="Phobius"/>
    </source>
</evidence>
<accession>A0A1P8UKW7</accession>
<keyword evidence="1" id="KW-1133">Transmembrane helix</keyword>
<protein>
    <recommendedName>
        <fullName evidence="4">General glycosylation pathway protein</fullName>
    </recommendedName>
</protein>
<feature type="transmembrane region" description="Helical" evidence="1">
    <location>
        <begin position="127"/>
        <end position="145"/>
    </location>
</feature>
<organism evidence="2 3">
    <name type="scientific">Acidihalobacter ferrooxydans</name>
    <dbReference type="NCBI Taxonomy" id="1765967"/>
    <lineage>
        <taxon>Bacteria</taxon>
        <taxon>Pseudomonadati</taxon>
        <taxon>Pseudomonadota</taxon>
        <taxon>Gammaproteobacteria</taxon>
        <taxon>Chromatiales</taxon>
        <taxon>Ectothiorhodospiraceae</taxon>
        <taxon>Acidihalobacter</taxon>
    </lineage>
</organism>
<name>A0A1P8UKW7_9GAMM</name>
<feature type="transmembrane region" description="Helical" evidence="1">
    <location>
        <begin position="95"/>
        <end position="115"/>
    </location>
</feature>
<gene>
    <name evidence="2" type="ORF">BW247_01695</name>
</gene>
<dbReference type="Proteomes" id="UP000243807">
    <property type="component" value="Chromosome"/>
</dbReference>
<evidence type="ECO:0000313" key="2">
    <source>
        <dbReference type="EMBL" id="APZ44481.1"/>
    </source>
</evidence>
<keyword evidence="1" id="KW-0472">Membrane</keyword>
<keyword evidence="3" id="KW-1185">Reference proteome</keyword>
<dbReference type="OrthoDB" id="7204915at2"/>
<evidence type="ECO:0008006" key="4">
    <source>
        <dbReference type="Google" id="ProtNLM"/>
    </source>
</evidence>
<sequence length="159" mass="17542">MRSVYESFSTGVYLLAAVALTLLSISIMGWSVFEVIDTMFLAKRHLEGSFVPVMLQSVGAIVIAVAIHDVAKYMVDEEVLRTKELRSAVEARETLTKIIVIATIAVTTEALVYIFKAGMRDLSLLVYPVLLLFAVVLLLVGLGVYQRLSFQVENGNKKT</sequence>
<dbReference type="KEGG" id="afy:BW247_01695"/>
<reference evidence="2 3" key="1">
    <citation type="submission" date="2017-01" db="EMBL/GenBank/DDBJ databases">
        <title>Draft sequence of Acidihalobacter ferrooxidans strain DSM 14175 (strain V8).</title>
        <authorList>
            <person name="Khaleque H.N."/>
            <person name="Ramsay J.P."/>
            <person name="Murphy R.J.T."/>
            <person name="Kaksonen A.H."/>
            <person name="Boxall N.J."/>
            <person name="Watkin E.L.J."/>
        </authorList>
    </citation>
    <scope>NUCLEOTIDE SEQUENCE [LARGE SCALE GENOMIC DNA]</scope>
    <source>
        <strain evidence="2 3">V8</strain>
    </source>
</reference>
<feature type="transmembrane region" description="Helical" evidence="1">
    <location>
        <begin position="12"/>
        <end position="33"/>
    </location>
</feature>
<dbReference type="STRING" id="1765967.BW247_01695"/>
<dbReference type="EMBL" id="CP019434">
    <property type="protein sequence ID" value="APZ44481.1"/>
    <property type="molecule type" value="Genomic_DNA"/>
</dbReference>
<keyword evidence="1" id="KW-0812">Transmembrane</keyword>
<evidence type="ECO:0000313" key="3">
    <source>
        <dbReference type="Proteomes" id="UP000243807"/>
    </source>
</evidence>